<feature type="compositionally biased region" description="Low complexity" evidence="3">
    <location>
        <begin position="48"/>
        <end position="58"/>
    </location>
</feature>
<dbReference type="OrthoDB" id="417233at2759"/>
<reference evidence="5" key="1">
    <citation type="submission" date="2022-10" db="EMBL/GenBank/DDBJ databases">
        <authorList>
            <person name="Chen Y."/>
            <person name="Dougan E. K."/>
            <person name="Chan C."/>
            <person name="Rhodes N."/>
            <person name="Thang M."/>
        </authorList>
    </citation>
    <scope>NUCLEOTIDE SEQUENCE</scope>
</reference>
<dbReference type="AlphaFoldDB" id="A0A9P1CE15"/>
<dbReference type="EMBL" id="CAMXCT030001405">
    <property type="protein sequence ID" value="CAL4777112.1"/>
    <property type="molecule type" value="Genomic_DNA"/>
</dbReference>
<dbReference type="GO" id="GO:0016020">
    <property type="term" value="C:membrane"/>
    <property type="evidence" value="ECO:0007669"/>
    <property type="project" value="UniProtKB-SubCell"/>
</dbReference>
<evidence type="ECO:0000256" key="2">
    <source>
        <dbReference type="ARBA" id="ARBA00023136"/>
    </source>
</evidence>
<evidence type="ECO:0000256" key="1">
    <source>
        <dbReference type="ARBA" id="ARBA00004370"/>
    </source>
</evidence>
<comment type="caution">
    <text evidence="5">The sequence shown here is derived from an EMBL/GenBank/DDBJ whole genome shotgun (WGS) entry which is preliminary data.</text>
</comment>
<evidence type="ECO:0000256" key="3">
    <source>
        <dbReference type="SAM" id="MobiDB-lite"/>
    </source>
</evidence>
<protein>
    <submittedName>
        <fullName evidence="7">VASt domain-containing protein</fullName>
    </submittedName>
</protein>
<feature type="domain" description="VASt" evidence="4">
    <location>
        <begin position="175"/>
        <end position="325"/>
    </location>
</feature>
<evidence type="ECO:0000313" key="6">
    <source>
        <dbReference type="EMBL" id="CAL1143175.1"/>
    </source>
</evidence>
<feature type="region of interest" description="Disordered" evidence="3">
    <location>
        <begin position="351"/>
        <end position="387"/>
    </location>
</feature>
<dbReference type="Proteomes" id="UP001152797">
    <property type="component" value="Unassembled WGS sequence"/>
</dbReference>
<dbReference type="EMBL" id="CAMXCT020001405">
    <property type="protein sequence ID" value="CAL1143175.1"/>
    <property type="molecule type" value="Genomic_DNA"/>
</dbReference>
<comment type="subcellular location">
    <subcellularLocation>
        <location evidence="1">Membrane</location>
    </subcellularLocation>
</comment>
<keyword evidence="2" id="KW-0472">Membrane</keyword>
<evidence type="ECO:0000313" key="5">
    <source>
        <dbReference type="EMBL" id="CAI3989800.1"/>
    </source>
</evidence>
<dbReference type="EMBL" id="CAMXCT010001405">
    <property type="protein sequence ID" value="CAI3989800.1"/>
    <property type="molecule type" value="Genomic_DNA"/>
</dbReference>
<feature type="non-terminal residue" evidence="5">
    <location>
        <position position="387"/>
    </location>
</feature>
<reference evidence="6" key="2">
    <citation type="submission" date="2024-04" db="EMBL/GenBank/DDBJ databases">
        <authorList>
            <person name="Chen Y."/>
            <person name="Shah S."/>
            <person name="Dougan E. K."/>
            <person name="Thang M."/>
            <person name="Chan C."/>
        </authorList>
    </citation>
    <scope>NUCLEOTIDE SEQUENCE [LARGE SCALE GENOMIC DNA]</scope>
</reference>
<evidence type="ECO:0000313" key="7">
    <source>
        <dbReference type="EMBL" id="CAL4777112.1"/>
    </source>
</evidence>
<feature type="compositionally biased region" description="Basic and acidic residues" evidence="3">
    <location>
        <begin position="18"/>
        <end position="31"/>
    </location>
</feature>
<gene>
    <name evidence="5" type="ORF">C1SCF055_LOCUS16842</name>
</gene>
<accession>A0A9P1CE15</accession>
<proteinExistence type="predicted"/>
<evidence type="ECO:0000259" key="4">
    <source>
        <dbReference type="Pfam" id="PF16016"/>
    </source>
</evidence>
<evidence type="ECO:0000313" key="8">
    <source>
        <dbReference type="Proteomes" id="UP001152797"/>
    </source>
</evidence>
<organism evidence="5">
    <name type="scientific">Cladocopium goreaui</name>
    <dbReference type="NCBI Taxonomy" id="2562237"/>
    <lineage>
        <taxon>Eukaryota</taxon>
        <taxon>Sar</taxon>
        <taxon>Alveolata</taxon>
        <taxon>Dinophyceae</taxon>
        <taxon>Suessiales</taxon>
        <taxon>Symbiodiniaceae</taxon>
        <taxon>Cladocopium</taxon>
    </lineage>
</organism>
<sequence length="387" mass="43314">DVSEPVESPAEDAVAKPPIHEELKQRGREDFSDCSTIPSEPTPECRRSTTMMTDMTSMLVEYQPTSGKAESEPSDRPESPLPPDREPADEQPAAHLPIRNAPESPGNAAHSQGPSPCNRRRDAFKKMGKRVTARLTVKFKKLLRKQSTVRSAAGSLPDVEIPPKPPLTSHMIQQATVSKIWSVLKRLDACPLIQFLSQAGNCYDFHTTPWVACNVIPGAQVRKCCYMAPVPEDVPGFARRLLNVPDQLSSTSVWRLVRDPEEMRFVQHSYTSDVLYGDRFKVQCTVRFREQTQGVVVDQWCDIVWDKPLPWTHGVVRHFIEHRARHDAMAMGGDLVRCIQDALESQDLALEHSEDVSGPEAMSEVLSGDEVFGQPAPSPEEARRHRL</sequence>
<dbReference type="InterPro" id="IPR031968">
    <property type="entry name" value="VASt"/>
</dbReference>
<feature type="region of interest" description="Disordered" evidence="3">
    <location>
        <begin position="1"/>
        <end position="121"/>
    </location>
</feature>
<dbReference type="Pfam" id="PF16016">
    <property type="entry name" value="VASt"/>
    <property type="match status" value="1"/>
</dbReference>
<feature type="compositionally biased region" description="Basic and acidic residues" evidence="3">
    <location>
        <begin position="69"/>
        <end position="88"/>
    </location>
</feature>
<keyword evidence="8" id="KW-1185">Reference proteome</keyword>
<name>A0A9P1CE15_9DINO</name>